<dbReference type="PANTHER" id="PTHR30011:SF16">
    <property type="entry name" value="C2H2 FINGER DOMAIN TRANSCRIPTION FACTOR (EUROFUNG)-RELATED"/>
    <property type="match status" value="1"/>
</dbReference>
<dbReference type="OrthoDB" id="4505903at2"/>
<feature type="binding site" evidence="6">
    <location>
        <position position="222"/>
    </location>
    <ligand>
        <name>FMN</name>
        <dbReference type="ChEBI" id="CHEBI:58210"/>
    </ligand>
</feature>
<evidence type="ECO:0000256" key="4">
    <source>
        <dbReference type="ARBA" id="ARBA00023033"/>
    </source>
</evidence>
<evidence type="ECO:0000313" key="9">
    <source>
        <dbReference type="Proteomes" id="UP000054893"/>
    </source>
</evidence>
<evidence type="ECO:0000256" key="5">
    <source>
        <dbReference type="ARBA" id="ARBA00033748"/>
    </source>
</evidence>
<keyword evidence="1 6" id="KW-0285">Flavoprotein</keyword>
<feature type="binding site" evidence="6">
    <location>
        <position position="56"/>
    </location>
    <ligand>
        <name>FMN</name>
        <dbReference type="ChEBI" id="CHEBI:58210"/>
    </ligand>
</feature>
<dbReference type="Proteomes" id="UP000054893">
    <property type="component" value="Unassembled WGS sequence"/>
</dbReference>
<dbReference type="RefSeq" id="WP_060818771.1">
    <property type="nucleotide sequence ID" value="NZ_FCOC02000004.1"/>
</dbReference>
<dbReference type="Pfam" id="PF00296">
    <property type="entry name" value="Bac_luciferase"/>
    <property type="match status" value="1"/>
</dbReference>
<dbReference type="NCBIfam" id="TIGR03860">
    <property type="entry name" value="FMN_nitrolo"/>
    <property type="match status" value="1"/>
</dbReference>
<proteinExistence type="inferred from homology"/>
<dbReference type="PIRSF" id="PIRSF000337">
    <property type="entry name" value="NTA_MOA"/>
    <property type="match status" value="1"/>
</dbReference>
<dbReference type="PANTHER" id="PTHR30011">
    <property type="entry name" value="ALKANESULFONATE MONOOXYGENASE-RELATED"/>
    <property type="match status" value="1"/>
</dbReference>
<name>A0A158G1Q7_CABSO</name>
<keyword evidence="3" id="KW-0560">Oxidoreductase</keyword>
<reference evidence="8 9" key="1">
    <citation type="submission" date="2016-01" db="EMBL/GenBank/DDBJ databases">
        <authorList>
            <person name="Oliw E.H."/>
        </authorList>
    </citation>
    <scope>NUCLEOTIDE SEQUENCE [LARGE SCALE GENOMIC DNA]</scope>
    <source>
        <strain evidence="8">LMG 22029</strain>
    </source>
</reference>
<dbReference type="InterPro" id="IPR011251">
    <property type="entry name" value="Luciferase-like_dom"/>
</dbReference>
<feature type="binding site" evidence="6">
    <location>
        <position position="98"/>
    </location>
    <ligand>
        <name>FMN</name>
        <dbReference type="ChEBI" id="CHEBI:58210"/>
    </ligand>
</feature>
<keyword evidence="2 6" id="KW-0288">FMN</keyword>
<accession>A0A158G1Q7</accession>
<evidence type="ECO:0000256" key="6">
    <source>
        <dbReference type="PIRSR" id="PIRSR000337-1"/>
    </source>
</evidence>
<dbReference type="InterPro" id="IPR036661">
    <property type="entry name" value="Luciferase-like_sf"/>
</dbReference>
<protein>
    <submittedName>
        <fullName evidence="8">Nitrilotriacetate monooxygenase component A</fullName>
    </submittedName>
</protein>
<organism evidence="8 9">
    <name type="scientific">Caballeronia sordidicola</name>
    <name type="common">Burkholderia sordidicola</name>
    <dbReference type="NCBI Taxonomy" id="196367"/>
    <lineage>
        <taxon>Bacteria</taxon>
        <taxon>Pseudomonadati</taxon>
        <taxon>Pseudomonadota</taxon>
        <taxon>Betaproteobacteria</taxon>
        <taxon>Burkholderiales</taxon>
        <taxon>Burkholderiaceae</taxon>
        <taxon>Caballeronia</taxon>
    </lineage>
</organism>
<feature type="binding site" evidence="6">
    <location>
        <position position="148"/>
    </location>
    <ligand>
        <name>FMN</name>
        <dbReference type="ChEBI" id="CHEBI:58210"/>
    </ligand>
</feature>
<evidence type="ECO:0000256" key="2">
    <source>
        <dbReference type="ARBA" id="ARBA00022643"/>
    </source>
</evidence>
<evidence type="ECO:0000313" key="8">
    <source>
        <dbReference type="EMBL" id="SAL25807.1"/>
    </source>
</evidence>
<evidence type="ECO:0000256" key="3">
    <source>
        <dbReference type="ARBA" id="ARBA00023002"/>
    </source>
</evidence>
<dbReference type="GO" id="GO:0016705">
    <property type="term" value="F:oxidoreductase activity, acting on paired donors, with incorporation or reduction of molecular oxygen"/>
    <property type="evidence" value="ECO:0007669"/>
    <property type="project" value="InterPro"/>
</dbReference>
<dbReference type="CDD" id="cd01095">
    <property type="entry name" value="Nitrilotriacetate_monoxgenase"/>
    <property type="match status" value="1"/>
</dbReference>
<dbReference type="InterPro" id="IPR051260">
    <property type="entry name" value="Diverse_substr_monoxygenases"/>
</dbReference>
<dbReference type="GO" id="GO:0004497">
    <property type="term" value="F:monooxygenase activity"/>
    <property type="evidence" value="ECO:0007669"/>
    <property type="project" value="UniProtKB-KW"/>
</dbReference>
<dbReference type="InterPro" id="IPR016215">
    <property type="entry name" value="NTA_MOA"/>
</dbReference>
<keyword evidence="4 8" id="KW-0503">Monooxygenase</keyword>
<dbReference type="EMBL" id="FCOC02000004">
    <property type="protein sequence ID" value="SAL25807.1"/>
    <property type="molecule type" value="Genomic_DNA"/>
</dbReference>
<dbReference type="SUPFAM" id="SSF51679">
    <property type="entry name" value="Bacterial luciferase-like"/>
    <property type="match status" value="1"/>
</dbReference>
<dbReference type="AlphaFoldDB" id="A0A158G1Q7"/>
<feature type="binding site" evidence="6">
    <location>
        <position position="152"/>
    </location>
    <ligand>
        <name>FMN</name>
        <dbReference type="ChEBI" id="CHEBI:58210"/>
    </ligand>
</feature>
<feature type="binding site" evidence="6">
    <location>
        <position position="223"/>
    </location>
    <ligand>
        <name>FMN</name>
        <dbReference type="ChEBI" id="CHEBI:58210"/>
    </ligand>
</feature>
<sequence>MQRRLRLGAFMRPATIHTGAWRYPGAFPDANFNFAHLKRFAQTLERGRFDAFFMADHLAVLNMPAQALKRSHTATSFEPLTLLSALAAVTEHIGLIATASTTFDEPYHVARRFASLDHLSGGRAGWNLVTTANPDAALNFGLTEHVEHGERYKRGREFFDVVTGLWDSWADDAFIRDVQSGIFFDPAKMHVLDHKGESLSVRGPLNIARPVQGWPVIVQAGSSEAGRQIAAETAEAVFAAPKSLAEGQRFYADVKGRMEKLGRNPEHLKILPAAFVVVGDSLDEAKHKRALLDTFVHYDSGIASLSIMLGHDVSGFDPDGPLPEIPETNASKSSRERVIEWAARENLTIRQLAQRVGGYSGLEMIGTPQMIADQMEQWLVEAGSDGFNVMFPYLPGGLDDFVDKVVPELQARGIFRREYEGRTLRENLGLPRPANRYFEPGARE</sequence>
<dbReference type="Gene3D" id="3.20.20.30">
    <property type="entry name" value="Luciferase-like domain"/>
    <property type="match status" value="1"/>
</dbReference>
<evidence type="ECO:0000256" key="1">
    <source>
        <dbReference type="ARBA" id="ARBA00022630"/>
    </source>
</evidence>
<feature type="domain" description="Luciferase-like" evidence="7">
    <location>
        <begin position="18"/>
        <end position="385"/>
    </location>
</feature>
<evidence type="ECO:0000259" key="7">
    <source>
        <dbReference type="Pfam" id="PF00296"/>
    </source>
</evidence>
<gene>
    <name evidence="8" type="ORF">AWB64_02100</name>
</gene>
<comment type="similarity">
    <text evidence="5">Belongs to the NtaA/SnaA/DszA monooxygenase family.</text>
</comment>